<evidence type="ECO:0000313" key="7">
    <source>
        <dbReference type="EMBL" id="EQB04232.1"/>
    </source>
</evidence>
<evidence type="ECO:0000256" key="5">
    <source>
        <dbReference type="ARBA" id="ARBA00023014"/>
    </source>
</evidence>
<dbReference type="EMBL" id="ATHO01000130">
    <property type="protein sequence ID" value="EQB04232.1"/>
    <property type="molecule type" value="Genomic_DNA"/>
</dbReference>
<keyword evidence="1" id="KW-0001">2Fe-2S</keyword>
<dbReference type="InterPro" id="IPR044043">
    <property type="entry name" value="VanA_C_cat"/>
</dbReference>
<name>T0GU99_9SPHN</name>
<evidence type="ECO:0000256" key="2">
    <source>
        <dbReference type="ARBA" id="ARBA00022723"/>
    </source>
</evidence>
<comment type="caution">
    <text evidence="7">The sequence shown here is derived from an EMBL/GenBank/DDBJ whole genome shotgun (WGS) entry which is preliminary data.</text>
</comment>
<keyword evidence="8" id="KW-1185">Reference proteome</keyword>
<dbReference type="GO" id="GO:0016491">
    <property type="term" value="F:oxidoreductase activity"/>
    <property type="evidence" value="ECO:0007669"/>
    <property type="project" value="UniProtKB-KW"/>
</dbReference>
<sequence>MIPLWADNARRKADINNYPRRGSVKAEDGMFLKNCWYLAAWADELQPGAMLARQIAGEHVLFMRGEDDGVSALADLCPHRFVPLSMGRYEEGRVTCAYHGLRFDGHGKCIHNPHGPISAALSVRSYPFVERHAALWLWLGEAELADPALITDLTFIDETAPEARVKGRLHSQADYRVMVDNIMDLTHADYLHASTLGGGINTIAKADVEQDGGAITITWTAEDEVVPPMMRGFTGHADGVGDFLNRIAWHAPSIMVQDVNVGSTGSLKSGRWNQTARGCHVMTPETETSTHYFFMNCNSSTKAHPETAPMVRAALVDAFSNEDAPISIAQTQRIAGRDFWSLRPAMLPSDKGAVLVRRALDRMIADEAQRLVAA</sequence>
<dbReference type="Gene3D" id="2.102.10.10">
    <property type="entry name" value="Rieske [2Fe-2S] iron-sulphur domain"/>
    <property type="match status" value="1"/>
</dbReference>
<dbReference type="PANTHER" id="PTHR21266:SF60">
    <property type="entry name" value="3-KETOSTEROID-9-ALPHA-MONOOXYGENASE, OXYGENASE COMPONENT"/>
    <property type="match status" value="1"/>
</dbReference>
<evidence type="ECO:0000256" key="3">
    <source>
        <dbReference type="ARBA" id="ARBA00023002"/>
    </source>
</evidence>
<dbReference type="SUPFAM" id="SSF50022">
    <property type="entry name" value="ISP domain"/>
    <property type="match status" value="1"/>
</dbReference>
<accession>T0GU99</accession>
<gene>
    <name evidence="7" type="ORF">L288_14230</name>
</gene>
<keyword evidence="4" id="KW-0408">Iron</keyword>
<dbReference type="GO" id="GO:0046872">
    <property type="term" value="F:metal ion binding"/>
    <property type="evidence" value="ECO:0007669"/>
    <property type="project" value="UniProtKB-KW"/>
</dbReference>
<dbReference type="PROSITE" id="PS51296">
    <property type="entry name" value="RIESKE"/>
    <property type="match status" value="1"/>
</dbReference>
<evidence type="ECO:0000256" key="1">
    <source>
        <dbReference type="ARBA" id="ARBA00022714"/>
    </source>
</evidence>
<dbReference type="AlphaFoldDB" id="T0GU99"/>
<evidence type="ECO:0000313" key="8">
    <source>
        <dbReference type="Proteomes" id="UP000015525"/>
    </source>
</evidence>
<dbReference type="Pfam" id="PF00355">
    <property type="entry name" value="Rieske"/>
    <property type="match status" value="1"/>
</dbReference>
<organism evidence="7 8">
    <name type="scientific">Sphingobium quisquiliarum P25</name>
    <dbReference type="NCBI Taxonomy" id="1329909"/>
    <lineage>
        <taxon>Bacteria</taxon>
        <taxon>Pseudomonadati</taxon>
        <taxon>Pseudomonadota</taxon>
        <taxon>Alphaproteobacteria</taxon>
        <taxon>Sphingomonadales</taxon>
        <taxon>Sphingomonadaceae</taxon>
        <taxon>Sphingobium</taxon>
    </lineage>
</organism>
<proteinExistence type="predicted"/>
<dbReference type="GO" id="GO:0051537">
    <property type="term" value="F:2 iron, 2 sulfur cluster binding"/>
    <property type="evidence" value="ECO:0007669"/>
    <property type="project" value="UniProtKB-KW"/>
</dbReference>
<reference evidence="7 8" key="1">
    <citation type="journal article" date="2013" name="Genome Announc.">
        <title>Draft Genome Sequence of Sphingobium quisquiliarum Strain P25T, a Novel Hexachlorocyclohexane (HCH)-Degrading Bacterium Isolated from an HCH Dumpsite.</title>
        <authorList>
            <person name="Kumar Singh A."/>
            <person name="Sangwan N."/>
            <person name="Sharma A."/>
            <person name="Gupta V."/>
            <person name="Khurana J.P."/>
            <person name="Lal R."/>
        </authorList>
    </citation>
    <scope>NUCLEOTIDE SEQUENCE [LARGE SCALE GENOMIC DNA]</scope>
    <source>
        <strain evidence="7 8">P25</strain>
    </source>
</reference>
<evidence type="ECO:0000259" key="6">
    <source>
        <dbReference type="PROSITE" id="PS51296"/>
    </source>
</evidence>
<keyword evidence="2" id="KW-0479">Metal-binding</keyword>
<dbReference type="PATRIC" id="fig|1329909.3.peg.2729"/>
<keyword evidence="3" id="KW-0560">Oxidoreductase</keyword>
<protein>
    <recommendedName>
        <fullName evidence="6">Rieske domain-containing protein</fullName>
    </recommendedName>
</protein>
<dbReference type="Gene3D" id="3.90.380.10">
    <property type="entry name" value="Naphthalene 1,2-dioxygenase Alpha Subunit, Chain A, domain 1"/>
    <property type="match status" value="1"/>
</dbReference>
<keyword evidence="5" id="KW-0411">Iron-sulfur</keyword>
<dbReference type="InterPro" id="IPR036922">
    <property type="entry name" value="Rieske_2Fe-2S_sf"/>
</dbReference>
<dbReference type="Proteomes" id="UP000015525">
    <property type="component" value="Unassembled WGS sequence"/>
</dbReference>
<evidence type="ECO:0000256" key="4">
    <source>
        <dbReference type="ARBA" id="ARBA00023004"/>
    </source>
</evidence>
<dbReference type="Pfam" id="PF19112">
    <property type="entry name" value="VanA_C"/>
    <property type="match status" value="1"/>
</dbReference>
<dbReference type="InterPro" id="IPR017941">
    <property type="entry name" value="Rieske_2Fe-2S"/>
</dbReference>
<dbReference type="SUPFAM" id="SSF55961">
    <property type="entry name" value="Bet v1-like"/>
    <property type="match status" value="1"/>
</dbReference>
<dbReference type="InterPro" id="IPR050584">
    <property type="entry name" value="Cholesterol_7-desaturase"/>
</dbReference>
<feature type="domain" description="Rieske" evidence="6">
    <location>
        <begin position="36"/>
        <end position="137"/>
    </location>
</feature>
<dbReference type="CDD" id="cd08878">
    <property type="entry name" value="RHO_alpha_C_DMO-like"/>
    <property type="match status" value="1"/>
</dbReference>
<dbReference type="PANTHER" id="PTHR21266">
    <property type="entry name" value="IRON-SULFUR DOMAIN CONTAINING PROTEIN"/>
    <property type="match status" value="1"/>
</dbReference>